<evidence type="ECO:0000313" key="2">
    <source>
        <dbReference type="Proteomes" id="UP000807353"/>
    </source>
</evidence>
<dbReference type="AlphaFoldDB" id="A0A9P5Y8J2"/>
<proteinExistence type="predicted"/>
<dbReference type="EMBL" id="MU150260">
    <property type="protein sequence ID" value="KAF9463706.1"/>
    <property type="molecule type" value="Genomic_DNA"/>
</dbReference>
<dbReference type="OrthoDB" id="3256525at2759"/>
<accession>A0A9P5Y8J2</accession>
<evidence type="ECO:0000313" key="1">
    <source>
        <dbReference type="EMBL" id="KAF9463706.1"/>
    </source>
</evidence>
<keyword evidence="2" id="KW-1185">Reference proteome</keyword>
<sequence length="416" mass="47654">MPSVAINNVLPVEVIAHILRMATTAPTCYALTKTYVPFQNVPGENVLPESRAALSKLEAASWITKLSIVRVCKAWKSLALEYLYEEVYMGEHAKTLSEALEKSETMFPREGVGRRVRCIVLSAWRPEIKPIPLPEVLRWCPNTEILVKSDDDTTPTPNPDVDLSSIKRFDWRFTRFQLFAERGLHWQNTHQGLDFFRDAMMRSDNVHYLAVGIRYPMSRLSDNPRPHIATHSLTTLRVHHIGPVIRAEIEGWDCPNLTHIITDSSLMWETYSPIFGPRIEVVELIKDESLHSIFALGVVEKCPNLLELNYHVEYGQFPSKPIHQDTLRCIRLYAGRNYMIDLADTWELLKAQFTLFAGPSFPSLRRLVLYGDWDDVLRDSQFVPLKDGVLARGCAVETNSMDVGYVFAAKLRYFYL</sequence>
<comment type="caution">
    <text evidence="1">The sequence shown here is derived from an EMBL/GenBank/DDBJ whole genome shotgun (WGS) entry which is preliminary data.</text>
</comment>
<protein>
    <submittedName>
        <fullName evidence="1">Uncharacterized protein</fullName>
    </submittedName>
</protein>
<reference evidence="1" key="1">
    <citation type="submission" date="2020-11" db="EMBL/GenBank/DDBJ databases">
        <authorList>
            <consortium name="DOE Joint Genome Institute"/>
            <person name="Ahrendt S."/>
            <person name="Riley R."/>
            <person name="Andreopoulos W."/>
            <person name="Labutti K."/>
            <person name="Pangilinan J."/>
            <person name="Ruiz-Duenas F.J."/>
            <person name="Barrasa J.M."/>
            <person name="Sanchez-Garcia M."/>
            <person name="Camarero S."/>
            <person name="Miyauchi S."/>
            <person name="Serrano A."/>
            <person name="Linde D."/>
            <person name="Babiker R."/>
            <person name="Drula E."/>
            <person name="Ayuso-Fernandez I."/>
            <person name="Pacheco R."/>
            <person name="Padilla G."/>
            <person name="Ferreira P."/>
            <person name="Barriuso J."/>
            <person name="Kellner H."/>
            <person name="Castanera R."/>
            <person name="Alfaro M."/>
            <person name="Ramirez L."/>
            <person name="Pisabarro A.G."/>
            <person name="Kuo A."/>
            <person name="Tritt A."/>
            <person name="Lipzen A."/>
            <person name="He G."/>
            <person name="Yan M."/>
            <person name="Ng V."/>
            <person name="Cullen D."/>
            <person name="Martin F."/>
            <person name="Rosso M.-N."/>
            <person name="Henrissat B."/>
            <person name="Hibbett D."/>
            <person name="Martinez A.T."/>
            <person name="Grigoriev I.V."/>
        </authorList>
    </citation>
    <scope>NUCLEOTIDE SEQUENCE</scope>
    <source>
        <strain evidence="1">CBS 247.69</strain>
    </source>
</reference>
<dbReference type="Proteomes" id="UP000807353">
    <property type="component" value="Unassembled WGS sequence"/>
</dbReference>
<gene>
    <name evidence="1" type="ORF">BDZ94DRAFT_598101</name>
</gene>
<name>A0A9P5Y8J2_9AGAR</name>
<organism evidence="1 2">
    <name type="scientific">Collybia nuda</name>
    <dbReference type="NCBI Taxonomy" id="64659"/>
    <lineage>
        <taxon>Eukaryota</taxon>
        <taxon>Fungi</taxon>
        <taxon>Dikarya</taxon>
        <taxon>Basidiomycota</taxon>
        <taxon>Agaricomycotina</taxon>
        <taxon>Agaricomycetes</taxon>
        <taxon>Agaricomycetidae</taxon>
        <taxon>Agaricales</taxon>
        <taxon>Tricholomatineae</taxon>
        <taxon>Clitocybaceae</taxon>
        <taxon>Collybia</taxon>
    </lineage>
</organism>